<evidence type="ECO:0000256" key="1">
    <source>
        <dbReference type="ARBA" id="ARBA00007870"/>
    </source>
</evidence>
<dbReference type="InterPro" id="IPR008927">
    <property type="entry name" value="6-PGluconate_DH-like_C_sf"/>
</dbReference>
<organism evidence="6 7">
    <name type="scientific">Trametes coccinea (strain BRFM310)</name>
    <name type="common">Pycnoporus coccineus</name>
    <dbReference type="NCBI Taxonomy" id="1353009"/>
    <lineage>
        <taxon>Eukaryota</taxon>
        <taxon>Fungi</taxon>
        <taxon>Dikarya</taxon>
        <taxon>Basidiomycota</taxon>
        <taxon>Agaricomycotina</taxon>
        <taxon>Agaricomycetes</taxon>
        <taxon>Polyporales</taxon>
        <taxon>Polyporaceae</taxon>
        <taxon>Trametes</taxon>
    </lineage>
</organism>
<dbReference type="InterPro" id="IPR013332">
    <property type="entry name" value="KPR_N"/>
</dbReference>
<dbReference type="Gene3D" id="1.10.1040.10">
    <property type="entry name" value="N-(1-d-carboxylethyl)-l-norvaline Dehydrogenase, domain 2"/>
    <property type="match status" value="1"/>
</dbReference>
<evidence type="ECO:0000313" key="7">
    <source>
        <dbReference type="Proteomes" id="UP000193067"/>
    </source>
</evidence>
<dbReference type="InterPro" id="IPR013328">
    <property type="entry name" value="6PGD_dom2"/>
</dbReference>
<name>A0A1Y2IQ84_TRAC3</name>
<dbReference type="AlphaFoldDB" id="A0A1Y2IQ84"/>
<keyword evidence="7" id="KW-1185">Reference proteome</keyword>
<dbReference type="SUPFAM" id="SSF51735">
    <property type="entry name" value="NAD(P)-binding Rossmann-fold domains"/>
    <property type="match status" value="1"/>
</dbReference>
<accession>A0A1Y2IQ84</accession>
<comment type="similarity">
    <text evidence="1">Belongs to the ketopantoate reductase family.</text>
</comment>
<evidence type="ECO:0008006" key="8">
    <source>
        <dbReference type="Google" id="ProtNLM"/>
    </source>
</evidence>
<keyword evidence="3" id="KW-0560">Oxidoreductase</keyword>
<dbReference type="Pfam" id="PF08546">
    <property type="entry name" value="ApbA_C"/>
    <property type="match status" value="1"/>
</dbReference>
<evidence type="ECO:0000259" key="5">
    <source>
        <dbReference type="Pfam" id="PF08546"/>
    </source>
</evidence>
<evidence type="ECO:0000256" key="3">
    <source>
        <dbReference type="ARBA" id="ARBA00023002"/>
    </source>
</evidence>
<dbReference type="Gene3D" id="3.40.50.720">
    <property type="entry name" value="NAD(P)-binding Rossmann-like Domain"/>
    <property type="match status" value="1"/>
</dbReference>
<dbReference type="PANTHER" id="PTHR43765">
    <property type="entry name" value="2-DEHYDROPANTOATE 2-REDUCTASE-RELATED"/>
    <property type="match status" value="1"/>
</dbReference>
<dbReference type="PANTHER" id="PTHR43765:SF2">
    <property type="entry name" value="2-DEHYDROPANTOATE 2-REDUCTASE"/>
    <property type="match status" value="1"/>
</dbReference>
<gene>
    <name evidence="6" type="ORF">PYCCODRAFT_1424783</name>
</gene>
<dbReference type="InterPro" id="IPR036291">
    <property type="entry name" value="NAD(P)-bd_dom_sf"/>
</dbReference>
<dbReference type="SUPFAM" id="SSF48179">
    <property type="entry name" value="6-phosphogluconate dehydrogenase C-terminal domain-like"/>
    <property type="match status" value="1"/>
</dbReference>
<dbReference type="GO" id="GO:0050661">
    <property type="term" value="F:NADP binding"/>
    <property type="evidence" value="ECO:0007669"/>
    <property type="project" value="TreeGrafter"/>
</dbReference>
<dbReference type="STRING" id="1353009.A0A1Y2IQ84"/>
<evidence type="ECO:0000256" key="2">
    <source>
        <dbReference type="ARBA" id="ARBA00022857"/>
    </source>
</evidence>
<dbReference type="Proteomes" id="UP000193067">
    <property type="component" value="Unassembled WGS sequence"/>
</dbReference>
<dbReference type="InterPro" id="IPR013752">
    <property type="entry name" value="KPA_reductase"/>
</dbReference>
<keyword evidence="2" id="KW-0521">NADP</keyword>
<dbReference type="EMBL" id="KZ084101">
    <property type="protein sequence ID" value="OSD03268.1"/>
    <property type="molecule type" value="Genomic_DNA"/>
</dbReference>
<proteinExistence type="inferred from homology"/>
<dbReference type="GO" id="GO:0005739">
    <property type="term" value="C:mitochondrion"/>
    <property type="evidence" value="ECO:0007669"/>
    <property type="project" value="TreeGrafter"/>
</dbReference>
<dbReference type="OrthoDB" id="73846at2759"/>
<evidence type="ECO:0000259" key="4">
    <source>
        <dbReference type="Pfam" id="PF02558"/>
    </source>
</evidence>
<feature type="domain" description="Ketopantoate reductase C-terminal" evidence="5">
    <location>
        <begin position="256"/>
        <end position="395"/>
    </location>
</feature>
<sequence length="405" mass="45243">MRIHVVGIGAVGNFVAFHLRRSLAPRHSVVALHRTETANVVRQLPTGPTVFVERDGTAVPQDGVIHMPYGEPRYRIRRSDFPPTAFMAKDDSSLREALGHIDSLIVTSKAYAVTTILNALKRNLSRDSTVVLLHNGMGVYERIIEDLYPEPSNRPNFVFCVNTHGLYSKAPLHSVHSGVGRIQLGIVPDTFGRDYEASHKAAGRSFESHLSLDNIASSSEKDVSPRYLNLRNTIAALTSAPGLRASWEPLHDVLIAMRSKVVINSFVNPVSALLQCRNGDTLKSLYGSTVADRVCREAEHIFQLQYEKEAEEQKQQAGKGIRLRPFPRQLLAGALRSDIERVVERTKNNYSSMYLDIKLRRPTEIDFINGYLIAIAKQHRYRPLTNLSLSHLIKMRMAIPLAPAA</sequence>
<reference evidence="6 7" key="1">
    <citation type="journal article" date="2015" name="Biotechnol. Biofuels">
        <title>Enhanced degradation of softwood versus hardwood by the white-rot fungus Pycnoporus coccineus.</title>
        <authorList>
            <person name="Couturier M."/>
            <person name="Navarro D."/>
            <person name="Chevret D."/>
            <person name="Henrissat B."/>
            <person name="Piumi F."/>
            <person name="Ruiz-Duenas F.J."/>
            <person name="Martinez A.T."/>
            <person name="Grigoriev I.V."/>
            <person name="Riley R."/>
            <person name="Lipzen A."/>
            <person name="Berrin J.G."/>
            <person name="Master E.R."/>
            <person name="Rosso M.N."/>
        </authorList>
    </citation>
    <scope>NUCLEOTIDE SEQUENCE [LARGE SCALE GENOMIC DNA]</scope>
    <source>
        <strain evidence="6 7">BRFM310</strain>
    </source>
</reference>
<dbReference type="GO" id="GO:0008677">
    <property type="term" value="F:2-dehydropantoate 2-reductase activity"/>
    <property type="evidence" value="ECO:0007669"/>
    <property type="project" value="TreeGrafter"/>
</dbReference>
<feature type="domain" description="Ketopantoate reductase N-terminal" evidence="4">
    <location>
        <begin position="3"/>
        <end position="187"/>
    </location>
</feature>
<dbReference type="Pfam" id="PF02558">
    <property type="entry name" value="ApbA"/>
    <property type="match status" value="1"/>
</dbReference>
<protein>
    <recommendedName>
        <fullName evidence="8">2-dehydropantoate 2-reductase</fullName>
    </recommendedName>
</protein>
<dbReference type="InterPro" id="IPR050838">
    <property type="entry name" value="Ketopantoate_reductase"/>
</dbReference>
<evidence type="ECO:0000313" key="6">
    <source>
        <dbReference type="EMBL" id="OSD03268.1"/>
    </source>
</evidence>